<accession>A0A0E9R1C8</accession>
<reference evidence="2" key="2">
    <citation type="journal article" date="2015" name="Fish Shellfish Immunol.">
        <title>Early steps in the European eel (Anguilla anguilla)-Vibrio vulnificus interaction in the gills: Role of the RtxA13 toxin.</title>
        <authorList>
            <person name="Callol A."/>
            <person name="Pajuelo D."/>
            <person name="Ebbesson L."/>
            <person name="Teles M."/>
            <person name="MacKenzie S."/>
            <person name="Amaro C."/>
        </authorList>
    </citation>
    <scope>NUCLEOTIDE SEQUENCE</scope>
</reference>
<evidence type="ECO:0000313" key="2">
    <source>
        <dbReference type="EMBL" id="JAH22981.1"/>
    </source>
</evidence>
<protein>
    <submittedName>
        <fullName evidence="2">Uncharacterized protein</fullName>
    </submittedName>
</protein>
<feature type="region of interest" description="Disordered" evidence="1">
    <location>
        <begin position="1"/>
        <end position="41"/>
    </location>
</feature>
<name>A0A0E9R1C8_ANGAN</name>
<sequence>MLSMKQVGPNIQTLHKTEVTEHSAQERGGNERLCHERDRRN</sequence>
<organism evidence="2">
    <name type="scientific">Anguilla anguilla</name>
    <name type="common">European freshwater eel</name>
    <name type="synonym">Muraena anguilla</name>
    <dbReference type="NCBI Taxonomy" id="7936"/>
    <lineage>
        <taxon>Eukaryota</taxon>
        <taxon>Metazoa</taxon>
        <taxon>Chordata</taxon>
        <taxon>Craniata</taxon>
        <taxon>Vertebrata</taxon>
        <taxon>Euteleostomi</taxon>
        <taxon>Actinopterygii</taxon>
        <taxon>Neopterygii</taxon>
        <taxon>Teleostei</taxon>
        <taxon>Anguilliformes</taxon>
        <taxon>Anguillidae</taxon>
        <taxon>Anguilla</taxon>
    </lineage>
</organism>
<feature type="compositionally biased region" description="Basic and acidic residues" evidence="1">
    <location>
        <begin position="15"/>
        <end position="41"/>
    </location>
</feature>
<dbReference type="EMBL" id="GBXM01085596">
    <property type="protein sequence ID" value="JAH22981.1"/>
    <property type="molecule type" value="Transcribed_RNA"/>
</dbReference>
<reference evidence="2" key="1">
    <citation type="submission" date="2014-11" db="EMBL/GenBank/DDBJ databases">
        <authorList>
            <person name="Amaro Gonzalez C."/>
        </authorList>
    </citation>
    <scope>NUCLEOTIDE SEQUENCE</scope>
</reference>
<proteinExistence type="predicted"/>
<evidence type="ECO:0000256" key="1">
    <source>
        <dbReference type="SAM" id="MobiDB-lite"/>
    </source>
</evidence>
<dbReference type="AlphaFoldDB" id="A0A0E9R1C8"/>